<proteinExistence type="predicted"/>
<evidence type="ECO:0000313" key="2">
    <source>
        <dbReference type="EMBL" id="CAG5107920.1"/>
    </source>
</evidence>
<sequence length="375" mass="43183">MEYLFEKLAEPGVKLHKGRTDDQKRGKRVFSSFGKIPSRLGELGIVKLDGKKFEVATENVIKLIPREIQLPKAEENGSRKVKVFVQPDSWIRAKVISDIYRFSFNSVLLVSGSYTSEGSIFTSFTEESPAEDSQADTILAPLDAKVEEAKERIFYAPCSSEKLETNVKNRVQEILEFREESSQKNFDAEVECLIRLAILRVRLSKKVEEKPDLMQLEFLLYQYARARHVLATMENELETEVDKEKQDLERKVDWKEIHEFEEELALSISTADFAVKRFIEARDICLCSGFVDQIIRFSRSFSKFYSKCRVLPGCSGFHGDKFELIDDAKEESLRRLLLVEMFVDRMDTMFSLLGVSPLHSIKSCSGRWQSQERPA</sequence>
<dbReference type="Gene3D" id="1.10.730.10">
    <property type="entry name" value="Isoleucyl-tRNA Synthetase, Domain 1"/>
    <property type="match status" value="1"/>
</dbReference>
<dbReference type="InterPro" id="IPR008909">
    <property type="entry name" value="DALR_anticod-bd"/>
</dbReference>
<dbReference type="SUPFAM" id="SSF47323">
    <property type="entry name" value="Anticodon-binding domain of a subclass of class I aminoacyl-tRNA synthetases"/>
    <property type="match status" value="1"/>
</dbReference>
<evidence type="ECO:0000313" key="3">
    <source>
        <dbReference type="Proteomes" id="UP001158576"/>
    </source>
</evidence>
<organism evidence="2 3">
    <name type="scientific">Oikopleura dioica</name>
    <name type="common">Tunicate</name>
    <dbReference type="NCBI Taxonomy" id="34765"/>
    <lineage>
        <taxon>Eukaryota</taxon>
        <taxon>Metazoa</taxon>
        <taxon>Chordata</taxon>
        <taxon>Tunicata</taxon>
        <taxon>Appendicularia</taxon>
        <taxon>Copelata</taxon>
        <taxon>Oikopleuridae</taxon>
        <taxon>Oikopleura</taxon>
    </lineage>
</organism>
<keyword evidence="3" id="KW-1185">Reference proteome</keyword>
<dbReference type="Pfam" id="PF05746">
    <property type="entry name" value="DALR_1"/>
    <property type="match status" value="1"/>
</dbReference>
<protein>
    <submittedName>
        <fullName evidence="2">Oidioi.mRNA.OKI2018_I69.chr1.g3553.t1.cds</fullName>
    </submittedName>
</protein>
<gene>
    <name evidence="2" type="ORF">OKIOD_LOCUS12318</name>
</gene>
<dbReference type="SMART" id="SM00836">
    <property type="entry name" value="DALR_1"/>
    <property type="match status" value="1"/>
</dbReference>
<evidence type="ECO:0000259" key="1">
    <source>
        <dbReference type="SMART" id="SM00836"/>
    </source>
</evidence>
<feature type="domain" description="DALR anticodon binding" evidence="1">
    <location>
        <begin position="219"/>
        <end position="361"/>
    </location>
</feature>
<accession>A0ABN7SUB1</accession>
<name>A0ABN7SUB1_OIKDI</name>
<dbReference type="InterPro" id="IPR009080">
    <property type="entry name" value="tRNAsynth_Ia_anticodon-bd"/>
</dbReference>
<reference evidence="2 3" key="1">
    <citation type="submission" date="2021-04" db="EMBL/GenBank/DDBJ databases">
        <authorList>
            <person name="Bliznina A."/>
        </authorList>
    </citation>
    <scope>NUCLEOTIDE SEQUENCE [LARGE SCALE GENOMIC DNA]</scope>
</reference>
<dbReference type="EMBL" id="OU015566">
    <property type="protein sequence ID" value="CAG5107920.1"/>
    <property type="molecule type" value="Genomic_DNA"/>
</dbReference>
<dbReference type="Proteomes" id="UP001158576">
    <property type="component" value="Chromosome 1"/>
</dbReference>